<gene>
    <name evidence="1" type="primary">Acey_s0118.g723</name>
    <name evidence="1" type="ORF">Y032_0118g723</name>
</gene>
<keyword evidence="2" id="KW-1185">Reference proteome</keyword>
<reference evidence="2" key="1">
    <citation type="journal article" date="2015" name="Nat. Genet.">
        <title>The genome and transcriptome of the zoonotic hookworm Ancylostoma ceylanicum identify infection-specific gene families.</title>
        <authorList>
            <person name="Schwarz E.M."/>
            <person name="Hu Y."/>
            <person name="Antoshechkin I."/>
            <person name="Miller M.M."/>
            <person name="Sternberg P.W."/>
            <person name="Aroian R.V."/>
        </authorList>
    </citation>
    <scope>NUCLEOTIDE SEQUENCE</scope>
    <source>
        <strain evidence="2">HY135</strain>
    </source>
</reference>
<evidence type="ECO:0000313" key="1">
    <source>
        <dbReference type="EMBL" id="EYC00014.1"/>
    </source>
</evidence>
<organism evidence="1 2">
    <name type="scientific">Ancylostoma ceylanicum</name>
    <dbReference type="NCBI Taxonomy" id="53326"/>
    <lineage>
        <taxon>Eukaryota</taxon>
        <taxon>Metazoa</taxon>
        <taxon>Ecdysozoa</taxon>
        <taxon>Nematoda</taxon>
        <taxon>Chromadorea</taxon>
        <taxon>Rhabditida</taxon>
        <taxon>Rhabditina</taxon>
        <taxon>Rhabditomorpha</taxon>
        <taxon>Strongyloidea</taxon>
        <taxon>Ancylostomatidae</taxon>
        <taxon>Ancylostomatinae</taxon>
        <taxon>Ancylostoma</taxon>
    </lineage>
</organism>
<sequence length="113" mass="12996">MEMMLLQWPRVPSTLWLHVIQHKITPRAPHTICHETVSSPTGTLKSILYVLLEAVDFSAKPRYLGKIRRRRHPANYDTCSRPCGRRRFLQDDPVSRFLLGGTVRGAIEVGYIN</sequence>
<dbReference type="Proteomes" id="UP000024635">
    <property type="component" value="Unassembled WGS sequence"/>
</dbReference>
<evidence type="ECO:0000313" key="2">
    <source>
        <dbReference type="Proteomes" id="UP000024635"/>
    </source>
</evidence>
<accession>A0A016TAP6</accession>
<protein>
    <submittedName>
        <fullName evidence="1">Uncharacterized protein</fullName>
    </submittedName>
</protein>
<dbReference type="AlphaFoldDB" id="A0A016TAP6"/>
<comment type="caution">
    <text evidence="1">The sequence shown here is derived from an EMBL/GenBank/DDBJ whole genome shotgun (WGS) entry which is preliminary data.</text>
</comment>
<proteinExistence type="predicted"/>
<dbReference type="EMBL" id="JARK01001454">
    <property type="protein sequence ID" value="EYC00014.1"/>
    <property type="molecule type" value="Genomic_DNA"/>
</dbReference>
<name>A0A016TAP6_9BILA</name>